<proteinExistence type="predicted"/>
<keyword evidence="4" id="KW-1185">Reference proteome</keyword>
<reference evidence="3 4" key="1">
    <citation type="submission" date="2019-12" db="EMBL/GenBank/DDBJ databases">
        <title>Nocardia macrotermitis sp. nov. and Nocardia aurantia sp. nov., isolated from the gut of the fungus growing-termite Macrotermes natalensis.</title>
        <authorList>
            <person name="Christine B."/>
            <person name="Rene B."/>
        </authorList>
    </citation>
    <scope>NUCLEOTIDE SEQUENCE [LARGE SCALE GENOMIC DNA]</scope>
    <source>
        <strain evidence="3 4">DSM 102126</strain>
    </source>
</reference>
<protein>
    <submittedName>
        <fullName evidence="3">NACHT domain-containing protein</fullName>
    </submittedName>
</protein>
<evidence type="ECO:0000259" key="2">
    <source>
        <dbReference type="PROSITE" id="PS50837"/>
    </source>
</evidence>
<name>A0A6I4WK15_9ACTN</name>
<dbReference type="PROSITE" id="PS50837">
    <property type="entry name" value="NACHT"/>
    <property type="match status" value="1"/>
</dbReference>
<dbReference type="InterPro" id="IPR007111">
    <property type="entry name" value="NACHT_NTPase"/>
</dbReference>
<dbReference type="Pfam" id="PF05729">
    <property type="entry name" value="NACHT"/>
    <property type="match status" value="1"/>
</dbReference>
<organism evidence="3 4">
    <name type="scientific">Actinomadura rayongensis</name>
    <dbReference type="NCBI Taxonomy" id="1429076"/>
    <lineage>
        <taxon>Bacteria</taxon>
        <taxon>Bacillati</taxon>
        <taxon>Actinomycetota</taxon>
        <taxon>Actinomycetes</taxon>
        <taxon>Streptosporangiales</taxon>
        <taxon>Thermomonosporaceae</taxon>
        <taxon>Actinomadura</taxon>
    </lineage>
</organism>
<dbReference type="PANTHER" id="PTHR46844">
    <property type="entry name" value="SLR5058 PROTEIN"/>
    <property type="match status" value="1"/>
</dbReference>
<accession>A0A6I4WK15</accession>
<gene>
    <name evidence="3" type="ORF">GQ466_28825</name>
</gene>
<dbReference type="AlphaFoldDB" id="A0A6I4WK15"/>
<sequence>MTQGEYVLRMKQVYVDVALRPRPVQETERDPGVGAAPPGPGRRGPLSSFLDDNRVFAVIGSPGSGKTTLVRHVALALCRPWSWHRRRLPVLLYLRDHADAILSGTDLADLAVSVPWLRGRIPASWLARRLDAGRCLVLLDGLDEVADDADRRRVVTWVRAQIARHPRSTFVVTSRPHGYTSNRIPTADVLQVQRFSPAQISEFLHGWYRAIEHRARQGSARHIAEVADERAADLLGRIREQVALYDLAANPLLLTMIANVHRYRGQLPGSRAALYAEMCDVLLNRRQEDKNLNDRLGLTGPQKTVIVQRLATHMMTQRTRDVSSAEACDAIETPLAEVSGDIPPMTFLREVARTGLVVEREHDRYGFVHLTLQEFLAAAHIRQNPDLLHLLTQNVSKAWWRETALLWAADADASPLVAACLDANTVTALVLALDCAGEARQLRPDLRQRVDRMLSSPSPDDVLPTSIVEGIRLSLELRRVVWLDEHAGTTVSARPISGRVWMVPPRPDLPGIHVFAMGVRAEEVREFVTWVNTTLDDGFVYRLPTPDEIRRIDLSPNLDVCTVWTADETRLLLHCPGDTPWPYLPTPVQVAQFTRRCLAHFEPLLQLLLGARDDDELTDLLTYAYVTGADQGSPLTSRAARALLLIDNAGAAELRDTRDSWFDAATSLLSSCGVSPVYPADPENVVHTLSSLVPSGSTGPDGGLQSLLANARSADPELTAALSDPIPLPGIGMRPAGREHHTSPLPYEHHRRMTLFCRAEKFGTIIGRDYMASIPALTITSRIFIASWLQAHPDRNVPWSTPDPVHSFDHEFQEFLGLALPPAEDPAQILTDLDVRVRASEPGATLIGHALRLARELLSAEHVDPERMVEAAACVFAFALSEPGGPAQNLARQVLYSLVSFTGPPNEQPERNQVVLLVREG</sequence>
<dbReference type="Proteomes" id="UP000431901">
    <property type="component" value="Unassembled WGS sequence"/>
</dbReference>
<dbReference type="InterPro" id="IPR027417">
    <property type="entry name" value="P-loop_NTPase"/>
</dbReference>
<dbReference type="SUPFAM" id="SSF52540">
    <property type="entry name" value="P-loop containing nucleoside triphosphate hydrolases"/>
    <property type="match status" value="1"/>
</dbReference>
<dbReference type="Gene3D" id="3.40.50.300">
    <property type="entry name" value="P-loop containing nucleotide triphosphate hydrolases"/>
    <property type="match status" value="1"/>
</dbReference>
<comment type="caution">
    <text evidence="3">The sequence shown here is derived from an EMBL/GenBank/DDBJ whole genome shotgun (WGS) entry which is preliminary data.</text>
</comment>
<feature type="region of interest" description="Disordered" evidence="1">
    <location>
        <begin position="25"/>
        <end position="44"/>
    </location>
</feature>
<dbReference type="EMBL" id="WUTW01000010">
    <property type="protein sequence ID" value="MXQ68026.1"/>
    <property type="molecule type" value="Genomic_DNA"/>
</dbReference>
<evidence type="ECO:0000313" key="4">
    <source>
        <dbReference type="Proteomes" id="UP000431901"/>
    </source>
</evidence>
<evidence type="ECO:0000256" key="1">
    <source>
        <dbReference type="SAM" id="MobiDB-lite"/>
    </source>
</evidence>
<feature type="domain" description="NACHT" evidence="2">
    <location>
        <begin position="54"/>
        <end position="176"/>
    </location>
</feature>
<evidence type="ECO:0000313" key="3">
    <source>
        <dbReference type="EMBL" id="MXQ68026.1"/>
    </source>
</evidence>
<dbReference type="CDD" id="cd00267">
    <property type="entry name" value="ABC_ATPase"/>
    <property type="match status" value="1"/>
</dbReference>
<dbReference type="RefSeq" id="WP_161106217.1">
    <property type="nucleotide sequence ID" value="NZ_JBHLYI010000021.1"/>
</dbReference>
<dbReference type="PANTHER" id="PTHR46844:SF1">
    <property type="entry name" value="SLR5058 PROTEIN"/>
    <property type="match status" value="1"/>
</dbReference>
<dbReference type="OrthoDB" id="135105at2"/>